<reference evidence="1 2" key="1">
    <citation type="submission" date="2020-11" db="EMBL/GenBank/DDBJ databases">
        <title>Complete and Circularized Genome Assembly of a human isolate of Vibrio navarrensis biotype pommerensis with MiSeq and MinION Sequence Data.</title>
        <authorList>
            <person name="Schwartz K."/>
            <person name="Borowiak M."/>
            <person name="Deneke C."/>
            <person name="Balau V."/>
            <person name="Metelmann C."/>
            <person name="Strauch E."/>
        </authorList>
    </citation>
    <scope>NUCLEOTIDE SEQUENCE [LARGE SCALE GENOMIC DNA]</scope>
    <source>
        <strain evidence="1 2">20-VB00237</strain>
    </source>
</reference>
<dbReference type="AlphaFoldDB" id="A0AAJ4I948"/>
<evidence type="ECO:0000313" key="2">
    <source>
        <dbReference type="Proteomes" id="UP000594435"/>
    </source>
</evidence>
<dbReference type="RefSeq" id="WP_052702589.1">
    <property type="nucleotide sequence ID" value="NZ_CP065217.1"/>
</dbReference>
<protein>
    <recommendedName>
        <fullName evidence="3">DUF2570 domain-containing protein</fullName>
    </recommendedName>
</protein>
<dbReference type="EMBL" id="CP065217">
    <property type="protein sequence ID" value="QPL52415.1"/>
    <property type="molecule type" value="Genomic_DNA"/>
</dbReference>
<organism evidence="1 2">
    <name type="scientific">Vibrio navarrensis</name>
    <dbReference type="NCBI Taxonomy" id="29495"/>
    <lineage>
        <taxon>Bacteria</taxon>
        <taxon>Pseudomonadati</taxon>
        <taxon>Pseudomonadota</taxon>
        <taxon>Gammaproteobacteria</taxon>
        <taxon>Vibrionales</taxon>
        <taxon>Vibrionaceae</taxon>
        <taxon>Vibrio</taxon>
    </lineage>
</organism>
<proteinExistence type="predicted"/>
<dbReference type="Proteomes" id="UP000594435">
    <property type="component" value="Chromosome 1"/>
</dbReference>
<sequence>MSFASKAVVAALLIATLFGMAMHIKAQKAENSLLREQLASANATSLMRKTLLEQVSNERERMNTLLIERANRNAKQEEKLRHDIQFLEQQVADSRCAIPDTVTEQLRQPY</sequence>
<name>A0AAJ4I948_9VIBR</name>
<evidence type="ECO:0008006" key="3">
    <source>
        <dbReference type="Google" id="ProtNLM"/>
    </source>
</evidence>
<evidence type="ECO:0000313" key="1">
    <source>
        <dbReference type="EMBL" id="QPL52415.1"/>
    </source>
</evidence>
<gene>
    <name evidence="1" type="ORF">I3X05_10325</name>
</gene>
<accession>A0AAJ4I948</accession>